<feature type="non-terminal residue" evidence="1">
    <location>
        <position position="1"/>
    </location>
</feature>
<proteinExistence type="predicted"/>
<organism evidence="1 2">
    <name type="scientific">Scutellospora calospora</name>
    <dbReference type="NCBI Taxonomy" id="85575"/>
    <lineage>
        <taxon>Eukaryota</taxon>
        <taxon>Fungi</taxon>
        <taxon>Fungi incertae sedis</taxon>
        <taxon>Mucoromycota</taxon>
        <taxon>Glomeromycotina</taxon>
        <taxon>Glomeromycetes</taxon>
        <taxon>Diversisporales</taxon>
        <taxon>Gigasporaceae</taxon>
        <taxon>Scutellospora</taxon>
    </lineage>
</organism>
<reference evidence="1" key="1">
    <citation type="submission" date="2021-06" db="EMBL/GenBank/DDBJ databases">
        <authorList>
            <person name="Kallberg Y."/>
            <person name="Tangrot J."/>
            <person name="Rosling A."/>
        </authorList>
    </citation>
    <scope>NUCLEOTIDE SEQUENCE</scope>
    <source>
        <strain evidence="1">AU212A</strain>
    </source>
</reference>
<protein>
    <submittedName>
        <fullName evidence="1">6561_t:CDS:1</fullName>
    </submittedName>
</protein>
<name>A0ACA9N5L9_9GLOM</name>
<accession>A0ACA9N5L9</accession>
<dbReference type="Proteomes" id="UP000789860">
    <property type="component" value="Unassembled WGS sequence"/>
</dbReference>
<comment type="caution">
    <text evidence="1">The sequence shown here is derived from an EMBL/GenBank/DDBJ whole genome shotgun (WGS) entry which is preliminary data.</text>
</comment>
<keyword evidence="2" id="KW-1185">Reference proteome</keyword>
<evidence type="ECO:0000313" key="1">
    <source>
        <dbReference type="EMBL" id="CAG8635701.1"/>
    </source>
</evidence>
<dbReference type="EMBL" id="CAJVPM010020578">
    <property type="protein sequence ID" value="CAG8635701.1"/>
    <property type="molecule type" value="Genomic_DNA"/>
</dbReference>
<gene>
    <name evidence="1" type="ORF">SCALOS_LOCUS8132</name>
</gene>
<sequence>IAKITGHCERTIRYWKYYLKNPTSKPPNQKRGRRRIMDEDTLALLYLDFLHNNDKFQRERAELILKEKKIEVSQQVISYNLKKDIGFTRKKGTKRYSGLNMEEARLLDMLGREEIALPRLSSQGKIFKKEKGKKNKIKKGTDAIDFYNFLKDIELPDNEMYHALLDNSKIHSAPDKLKKAGLLSMEELALQKNIILVYLPRYAPQLNPAELCINFIRNRIESNKPQTEEELKKVVEEAVDLLNKLDLTKSFQHCRDYFFVLLKNGK</sequence>
<evidence type="ECO:0000313" key="2">
    <source>
        <dbReference type="Proteomes" id="UP000789860"/>
    </source>
</evidence>